<gene>
    <name evidence="2" type="ORF">V7x_51980</name>
</gene>
<protein>
    <submittedName>
        <fullName evidence="2">Uncharacterized protein</fullName>
    </submittedName>
</protein>
<feature type="transmembrane region" description="Helical" evidence="1">
    <location>
        <begin position="97"/>
        <end position="118"/>
    </location>
</feature>
<keyword evidence="1" id="KW-1133">Transmembrane helix</keyword>
<name>A0A5C6FSA8_9PLAN</name>
<reference evidence="2 3" key="1">
    <citation type="submission" date="2019-02" db="EMBL/GenBank/DDBJ databases">
        <title>Deep-cultivation of Planctomycetes and their phenomic and genomic characterization uncovers novel biology.</title>
        <authorList>
            <person name="Wiegand S."/>
            <person name="Jogler M."/>
            <person name="Boedeker C."/>
            <person name="Pinto D."/>
            <person name="Vollmers J."/>
            <person name="Rivas-Marin E."/>
            <person name="Kohn T."/>
            <person name="Peeters S.H."/>
            <person name="Heuer A."/>
            <person name="Rast P."/>
            <person name="Oberbeckmann S."/>
            <person name="Bunk B."/>
            <person name="Jeske O."/>
            <person name="Meyerdierks A."/>
            <person name="Storesund J.E."/>
            <person name="Kallscheuer N."/>
            <person name="Luecker S."/>
            <person name="Lage O.M."/>
            <person name="Pohl T."/>
            <person name="Merkel B.J."/>
            <person name="Hornburger P."/>
            <person name="Mueller R.-W."/>
            <person name="Bruemmer F."/>
            <person name="Labrenz M."/>
            <person name="Spormann A.M."/>
            <person name="Op Den Camp H."/>
            <person name="Overmann J."/>
            <person name="Amann R."/>
            <person name="Jetten M.S.M."/>
            <person name="Mascher T."/>
            <person name="Medema M.H."/>
            <person name="Devos D.P."/>
            <person name="Kaster A.-K."/>
            <person name="Ovreas L."/>
            <person name="Rohde M."/>
            <person name="Galperin M.Y."/>
            <person name="Jogler C."/>
        </authorList>
    </citation>
    <scope>NUCLEOTIDE SEQUENCE [LARGE SCALE GENOMIC DNA]</scope>
    <source>
        <strain evidence="2 3">V7</strain>
    </source>
</reference>
<evidence type="ECO:0000313" key="3">
    <source>
        <dbReference type="Proteomes" id="UP000316476"/>
    </source>
</evidence>
<feature type="transmembrane region" description="Helical" evidence="1">
    <location>
        <begin position="70"/>
        <end position="91"/>
    </location>
</feature>
<accession>A0A5C6FSA8</accession>
<proteinExistence type="predicted"/>
<feature type="transmembrane region" description="Helical" evidence="1">
    <location>
        <begin position="20"/>
        <end position="39"/>
    </location>
</feature>
<keyword evidence="1" id="KW-0472">Membrane</keyword>
<dbReference type="EMBL" id="SJPZ01000002">
    <property type="protein sequence ID" value="TWU63458.1"/>
    <property type="molecule type" value="Genomic_DNA"/>
</dbReference>
<organism evidence="2 3">
    <name type="scientific">Crateriforma conspicua</name>
    <dbReference type="NCBI Taxonomy" id="2527996"/>
    <lineage>
        <taxon>Bacteria</taxon>
        <taxon>Pseudomonadati</taxon>
        <taxon>Planctomycetota</taxon>
        <taxon>Planctomycetia</taxon>
        <taxon>Planctomycetales</taxon>
        <taxon>Planctomycetaceae</taxon>
        <taxon>Crateriforma</taxon>
    </lineage>
</organism>
<evidence type="ECO:0000256" key="1">
    <source>
        <dbReference type="SAM" id="Phobius"/>
    </source>
</evidence>
<dbReference type="OrthoDB" id="9905136at2"/>
<comment type="caution">
    <text evidence="2">The sequence shown here is derived from an EMBL/GenBank/DDBJ whole genome shotgun (WGS) entry which is preliminary data.</text>
</comment>
<keyword evidence="1" id="KW-0812">Transmembrane</keyword>
<dbReference type="AlphaFoldDB" id="A0A5C6FSA8"/>
<dbReference type="Proteomes" id="UP000316476">
    <property type="component" value="Unassembled WGS sequence"/>
</dbReference>
<dbReference type="RefSeq" id="WP_146416058.1">
    <property type="nucleotide sequence ID" value="NZ_SJPZ01000002.1"/>
</dbReference>
<feature type="transmembrane region" description="Helical" evidence="1">
    <location>
        <begin position="45"/>
        <end position="63"/>
    </location>
</feature>
<evidence type="ECO:0000313" key="2">
    <source>
        <dbReference type="EMBL" id="TWU63458.1"/>
    </source>
</evidence>
<sequence length="126" mass="13570">MCSGSIPNERRTGFSSLLHFNLRTLFLLVNLSAAYFFLVNCAGEFAATLFVGPLVLMVSVVILQVQNMVYGLLFGGMFAIVVVMIAAGAFAPVSPGQLMIASLVYPPVNSALGLIFVAHRQVWRGM</sequence>